<dbReference type="SMART" id="SM00028">
    <property type="entry name" value="TPR"/>
    <property type="match status" value="9"/>
</dbReference>
<feature type="repeat" description="TPR" evidence="5">
    <location>
        <begin position="653"/>
        <end position="686"/>
    </location>
</feature>
<dbReference type="Pfam" id="PF13432">
    <property type="entry name" value="TPR_16"/>
    <property type="match status" value="1"/>
</dbReference>
<organism evidence="8 9">
    <name type="scientific">Pelobates cultripes</name>
    <name type="common">Western spadefoot toad</name>
    <dbReference type="NCBI Taxonomy" id="61616"/>
    <lineage>
        <taxon>Eukaryota</taxon>
        <taxon>Metazoa</taxon>
        <taxon>Chordata</taxon>
        <taxon>Craniata</taxon>
        <taxon>Vertebrata</taxon>
        <taxon>Euteleostomi</taxon>
        <taxon>Amphibia</taxon>
        <taxon>Batrachia</taxon>
        <taxon>Anura</taxon>
        <taxon>Pelobatoidea</taxon>
        <taxon>Pelobatidae</taxon>
        <taxon>Pelobates</taxon>
    </lineage>
</organism>
<dbReference type="InterPro" id="IPR019734">
    <property type="entry name" value="TPR_rpt"/>
</dbReference>
<dbReference type="Pfam" id="PF13877">
    <property type="entry name" value="RPAP3_C"/>
    <property type="match status" value="1"/>
</dbReference>
<proteinExistence type="predicted"/>
<dbReference type="EMBL" id="OW240915">
    <property type="protein sequence ID" value="CAH2285669.1"/>
    <property type="molecule type" value="Genomic_DNA"/>
</dbReference>
<dbReference type="InterPro" id="IPR051982">
    <property type="entry name" value="CiliaryAsmbly_MitoImport"/>
</dbReference>
<feature type="compositionally biased region" description="Basic and acidic residues" evidence="6">
    <location>
        <begin position="160"/>
        <end position="172"/>
    </location>
</feature>
<dbReference type="PROSITE" id="PS50005">
    <property type="entry name" value="TPR"/>
    <property type="match status" value="2"/>
</dbReference>
<evidence type="ECO:0000256" key="6">
    <source>
        <dbReference type="SAM" id="MobiDB-lite"/>
    </source>
</evidence>
<dbReference type="InterPro" id="IPR025986">
    <property type="entry name" value="RPAP3-like_C"/>
</dbReference>
<name>A0AAD1W5V1_PELCU</name>
<dbReference type="PANTHER" id="PTHR45984:SF3">
    <property type="entry name" value="SPERM-ASSOCIATED ANTIGEN 1"/>
    <property type="match status" value="1"/>
</dbReference>
<dbReference type="Gene3D" id="1.25.40.10">
    <property type="entry name" value="Tetratricopeptide repeat domain"/>
    <property type="match status" value="3"/>
</dbReference>
<keyword evidence="9" id="KW-1185">Reference proteome</keyword>
<dbReference type="Pfam" id="PF00515">
    <property type="entry name" value="TPR_1"/>
    <property type="match status" value="1"/>
</dbReference>
<keyword evidence="4 5" id="KW-0802">TPR repeat</keyword>
<evidence type="ECO:0000256" key="1">
    <source>
        <dbReference type="ARBA" id="ARBA00004496"/>
    </source>
</evidence>
<dbReference type="AlphaFoldDB" id="A0AAD1W5V1"/>
<feature type="domain" description="RNA-polymerase II-associated protein 3-like C-terminal" evidence="7">
    <location>
        <begin position="828"/>
        <end position="920"/>
    </location>
</feature>
<sequence>MTGFSPTLFRSASSLVLSAIADLPAMSASDSVMDYGTTKRHAIPIDHLDYRFIEKCTDVKHLEKVLHVLRSGEEGHYPDLTLFCEKRIENLSPQSRALRKDKPPATAADFSLEDWQQIDIDLKNWLTDIKMKDQEQSAEPHNAQSLPPVRDYSSCPQNVKPKEKGKQEMNSKVPRDYRDWDRFDVEKEISKIEVNSKEEVPSKTVINSSTSEIKKTIDTAGLNQAQRSFIASREKDKGNEAFRSDDYKEAVAYYTRSISVLPTAAAYNNRAQAEIKLKNWHNALSDCERVLDLEAGNMKALLRRATVYKNLCNYHSAACDLKAILQQDPDNCTAKKVLIEVERLIEKETVSKGVRIHIEDIEGSDEEKPDVSSCKQEAGVTVGGGEAGEHTDMGNAQKKSSPKRNNQRDSDGQIPKQSKESAQNGVKKDLGNGQTARNLCRENGNQEGASEKANGHQDPNQNTKQPSQPVAPAARLKGEGNQLFKNGQFGEAAIKYTEAINLLTEAGSENAEELGVLYSNRAACQLKEGNCRQCIEDCNRALELQPFSMKPLLRRAMANESLERYREAYVDYKIVLQIDSGMQVANDSINRITRTLIDQDGSSWREKLPPIPSVPGSFHLQRQEGNITASNSVHPVENNQPGNVTGVSVEETFRTLKKEGNEYVQHGQYGEAVKKYTECLALNSEDCTIYTNRALCYLKLCQYEEARSDCECALQRDSSNIKALYRRAQAHKGLENYQECASDLQKTLSLDPKNPAVLALMNEITPCLHSGSQGKLRKKIEIEEVSEQEEESAKSIPAQESIPINSCPNGAYQNNISENTAAKPQITKPTNAYEFGQRMNEVKAAKDLGACAELLLSIDPKDLPLFLSNKLEGDILLLIAQSLAHNLLDQNPALVYQHLSHLIKAERFQMMLMLLNKNEKAEIQRLFTLLYENPCENVKTEDVRNLAKQYEL</sequence>
<dbReference type="InterPro" id="IPR011990">
    <property type="entry name" value="TPR-like_helical_dom_sf"/>
</dbReference>
<evidence type="ECO:0000256" key="3">
    <source>
        <dbReference type="ARBA" id="ARBA00022737"/>
    </source>
</evidence>
<dbReference type="Pfam" id="PF13181">
    <property type="entry name" value="TPR_8"/>
    <property type="match status" value="1"/>
</dbReference>
<feature type="compositionally biased region" description="Polar residues" evidence="6">
    <location>
        <begin position="432"/>
        <end position="448"/>
    </location>
</feature>
<gene>
    <name evidence="8" type="ORF">PECUL_23A007914</name>
</gene>
<evidence type="ECO:0000313" key="8">
    <source>
        <dbReference type="EMBL" id="CAH2285669.1"/>
    </source>
</evidence>
<feature type="region of interest" description="Disordered" evidence="6">
    <location>
        <begin position="133"/>
        <end position="172"/>
    </location>
</feature>
<dbReference type="FunFam" id="1.25.40.10:FF:000221">
    <property type="entry name" value="Mitochondrial import receptor subunit TOM34"/>
    <property type="match status" value="1"/>
</dbReference>
<accession>A0AAD1W5V1</accession>
<dbReference type="SUPFAM" id="SSF48452">
    <property type="entry name" value="TPR-like"/>
    <property type="match status" value="3"/>
</dbReference>
<protein>
    <submittedName>
        <fullName evidence="8">Sperm-associated antigen 1 isoform X1</fullName>
    </submittedName>
</protein>
<evidence type="ECO:0000313" key="9">
    <source>
        <dbReference type="Proteomes" id="UP001295444"/>
    </source>
</evidence>
<keyword evidence="2" id="KW-0963">Cytoplasm</keyword>
<dbReference type="Proteomes" id="UP001295444">
    <property type="component" value="Chromosome 04"/>
</dbReference>
<evidence type="ECO:0000256" key="2">
    <source>
        <dbReference type="ARBA" id="ARBA00022490"/>
    </source>
</evidence>
<keyword evidence="3" id="KW-0677">Repeat</keyword>
<feature type="compositionally biased region" description="Polar residues" evidence="6">
    <location>
        <begin position="457"/>
        <end position="468"/>
    </location>
</feature>
<feature type="repeat" description="TPR" evidence="5">
    <location>
        <begin position="721"/>
        <end position="754"/>
    </location>
</feature>
<feature type="region of interest" description="Disordered" evidence="6">
    <location>
        <begin position="361"/>
        <end position="472"/>
    </location>
</feature>
<evidence type="ECO:0000259" key="7">
    <source>
        <dbReference type="Pfam" id="PF13877"/>
    </source>
</evidence>
<comment type="subcellular location">
    <subcellularLocation>
        <location evidence="1">Cytoplasm</location>
    </subcellularLocation>
</comment>
<reference evidence="8" key="1">
    <citation type="submission" date="2022-03" db="EMBL/GenBank/DDBJ databases">
        <authorList>
            <person name="Alioto T."/>
            <person name="Alioto T."/>
            <person name="Gomez Garrido J."/>
        </authorList>
    </citation>
    <scope>NUCLEOTIDE SEQUENCE</scope>
</reference>
<dbReference type="PANTHER" id="PTHR45984">
    <property type="entry name" value="RNA (RNA) POLYMERASE II ASSOCIATED PROTEIN HOMOLOG"/>
    <property type="match status" value="1"/>
</dbReference>
<evidence type="ECO:0000256" key="4">
    <source>
        <dbReference type="ARBA" id="ARBA00022803"/>
    </source>
</evidence>
<evidence type="ECO:0000256" key="5">
    <source>
        <dbReference type="PROSITE-ProRule" id="PRU00339"/>
    </source>
</evidence>
<dbReference type="GO" id="GO:0005829">
    <property type="term" value="C:cytosol"/>
    <property type="evidence" value="ECO:0007669"/>
    <property type="project" value="TreeGrafter"/>
</dbReference>